<reference evidence="2" key="1">
    <citation type="journal article" date="2017" name="Nat. Microbiol.">
        <title>Global analysis of biosynthetic gene clusters reveals vast potential of secondary metabolite production in Penicillium species.</title>
        <authorList>
            <person name="Nielsen J.C."/>
            <person name="Grijseels S."/>
            <person name="Prigent S."/>
            <person name="Ji B."/>
            <person name="Dainat J."/>
            <person name="Nielsen K.F."/>
            <person name="Frisvad J.C."/>
            <person name="Workman M."/>
            <person name="Nielsen J."/>
        </authorList>
    </citation>
    <scope>NUCLEOTIDE SEQUENCE [LARGE SCALE GENOMIC DNA]</scope>
    <source>
        <strain evidence="2">IBT 14082</strain>
    </source>
</reference>
<organism evidence="1 2">
    <name type="scientific">Penicillium flavigenum</name>
    <dbReference type="NCBI Taxonomy" id="254877"/>
    <lineage>
        <taxon>Eukaryota</taxon>
        <taxon>Fungi</taxon>
        <taxon>Dikarya</taxon>
        <taxon>Ascomycota</taxon>
        <taxon>Pezizomycotina</taxon>
        <taxon>Eurotiomycetes</taxon>
        <taxon>Eurotiomycetidae</taxon>
        <taxon>Eurotiales</taxon>
        <taxon>Aspergillaceae</taxon>
        <taxon>Penicillium</taxon>
    </lineage>
</organism>
<comment type="caution">
    <text evidence="1">The sequence shown here is derived from an EMBL/GenBank/DDBJ whole genome shotgun (WGS) entry which is preliminary data.</text>
</comment>
<keyword evidence="2" id="KW-1185">Reference proteome</keyword>
<proteinExistence type="predicted"/>
<name>A0A1V6SS34_9EURO</name>
<accession>A0A1V6SS34</accession>
<dbReference type="AlphaFoldDB" id="A0A1V6SS34"/>
<sequence>MLPYSLTFDRLVFGITGANSFLTSSYGTTQRFSVAIYDGVRFNNYTAALANSGYRSLGSFPSRASMRMRVMIIPPDLSAYPFISECLGGLYELLYRKLAFRFDFMCHDLMEPRSF</sequence>
<dbReference type="EMBL" id="MLQL01000027">
    <property type="protein sequence ID" value="OQE16484.1"/>
    <property type="molecule type" value="Genomic_DNA"/>
</dbReference>
<evidence type="ECO:0000313" key="2">
    <source>
        <dbReference type="Proteomes" id="UP000191342"/>
    </source>
</evidence>
<dbReference type="Proteomes" id="UP000191342">
    <property type="component" value="Unassembled WGS sequence"/>
</dbReference>
<gene>
    <name evidence="1" type="ORF">PENFLA_c027G07313</name>
</gene>
<evidence type="ECO:0000313" key="1">
    <source>
        <dbReference type="EMBL" id="OQE16484.1"/>
    </source>
</evidence>
<protein>
    <submittedName>
        <fullName evidence="1">Uncharacterized protein</fullName>
    </submittedName>
</protein>